<feature type="domain" description="AB hydrolase-1" evidence="1">
    <location>
        <begin position="6"/>
        <end position="248"/>
    </location>
</feature>
<dbReference type="GO" id="GO:0016020">
    <property type="term" value="C:membrane"/>
    <property type="evidence" value="ECO:0007669"/>
    <property type="project" value="TreeGrafter"/>
</dbReference>
<dbReference type="GO" id="GO:0016787">
    <property type="term" value="F:hydrolase activity"/>
    <property type="evidence" value="ECO:0007669"/>
    <property type="project" value="UniProtKB-KW"/>
</dbReference>
<organism evidence="2 3">
    <name type="scientific">Mumia zhuanghuii</name>
    <dbReference type="NCBI Taxonomy" id="2585211"/>
    <lineage>
        <taxon>Bacteria</taxon>
        <taxon>Bacillati</taxon>
        <taxon>Actinomycetota</taxon>
        <taxon>Actinomycetes</taxon>
        <taxon>Propionibacteriales</taxon>
        <taxon>Nocardioidaceae</taxon>
        <taxon>Mumia</taxon>
    </lineage>
</organism>
<keyword evidence="2" id="KW-0378">Hydrolase</keyword>
<evidence type="ECO:0000259" key="1">
    <source>
        <dbReference type="Pfam" id="PF00561"/>
    </source>
</evidence>
<dbReference type="Gene3D" id="3.40.50.1820">
    <property type="entry name" value="alpha/beta hydrolase"/>
    <property type="match status" value="1"/>
</dbReference>
<dbReference type="Pfam" id="PF00561">
    <property type="entry name" value="Abhydrolase_1"/>
    <property type="match status" value="1"/>
</dbReference>
<dbReference type="OrthoDB" id="27092at2"/>
<name>A0A5Q6S109_9ACTN</name>
<sequence>MLGSGPAVLLLHGLGCDSTTWLGVARQLAERFTVVAPDFLGHGESDKPRADYSLGAYANAMRDLLTYLEIERVTVVGHSLGGGVAMQFAYQYPERTERICLVAPGGLGGDVSPLVRLLTVPGAGLGLAAATAPPLRLPVRTALRALARSGLPHTRDLGEAADVYALLCDREARSAVLAVTSHAVDWRGQRITMKDRAYLAEVIPLCLVWGVADSVIPARHALAAQRRSPHTVVELFPDCGHFPHKDAPDLFVEVFTRFVDSAPPATFRPRRWRSVLRNGARVDGAQDSIEAAAAVVDLTSGDLGAAAG</sequence>
<protein>
    <submittedName>
        <fullName evidence="2">Alpha/beta fold hydrolase</fullName>
    </submittedName>
</protein>
<reference evidence="2 3" key="1">
    <citation type="submission" date="2019-09" db="EMBL/GenBank/DDBJ databases">
        <title>Mumia zhuanghuii sp. nov. isolated from the intestinal contents of plateau pika (Ochotona curzoniae) in the Qinghai-Tibet plateau of China.</title>
        <authorList>
            <person name="Tian Z."/>
        </authorList>
    </citation>
    <scope>NUCLEOTIDE SEQUENCE [LARGE SCALE GENOMIC DNA]</scope>
    <source>
        <strain evidence="3">350</strain>
    </source>
</reference>
<evidence type="ECO:0000313" key="3">
    <source>
        <dbReference type="Proteomes" id="UP000307768"/>
    </source>
</evidence>
<evidence type="ECO:0000313" key="2">
    <source>
        <dbReference type="EMBL" id="KAA1423982.1"/>
    </source>
</evidence>
<dbReference type="InterPro" id="IPR000073">
    <property type="entry name" value="AB_hydrolase_1"/>
</dbReference>
<dbReference type="PRINTS" id="PR00111">
    <property type="entry name" value="ABHYDROLASE"/>
</dbReference>
<proteinExistence type="predicted"/>
<dbReference type="EMBL" id="VDFQ02000002">
    <property type="protein sequence ID" value="KAA1423982.1"/>
    <property type="molecule type" value="Genomic_DNA"/>
</dbReference>
<dbReference type="SUPFAM" id="SSF53474">
    <property type="entry name" value="alpha/beta-Hydrolases"/>
    <property type="match status" value="1"/>
</dbReference>
<comment type="caution">
    <text evidence="2">The sequence shown here is derived from an EMBL/GenBank/DDBJ whole genome shotgun (WGS) entry which is preliminary data.</text>
</comment>
<dbReference type="PANTHER" id="PTHR43798">
    <property type="entry name" value="MONOACYLGLYCEROL LIPASE"/>
    <property type="match status" value="1"/>
</dbReference>
<dbReference type="PANTHER" id="PTHR43798:SF33">
    <property type="entry name" value="HYDROLASE, PUTATIVE (AFU_ORTHOLOGUE AFUA_2G14860)-RELATED"/>
    <property type="match status" value="1"/>
</dbReference>
<accession>A0A5Q6S109</accession>
<gene>
    <name evidence="2" type="ORF">FE697_008375</name>
</gene>
<dbReference type="Proteomes" id="UP000307768">
    <property type="component" value="Unassembled WGS sequence"/>
</dbReference>
<dbReference type="AlphaFoldDB" id="A0A5Q6S109"/>
<dbReference type="InterPro" id="IPR050266">
    <property type="entry name" value="AB_hydrolase_sf"/>
</dbReference>
<dbReference type="InterPro" id="IPR029058">
    <property type="entry name" value="AB_hydrolase_fold"/>
</dbReference>